<evidence type="ECO:0000313" key="2">
    <source>
        <dbReference type="EMBL" id="KOG12138.1"/>
    </source>
</evidence>
<dbReference type="EMBL" id="LGUP01000383">
    <property type="protein sequence ID" value="KOG12138.1"/>
    <property type="molecule type" value="Genomic_DNA"/>
</dbReference>
<dbReference type="OrthoDB" id="5405911at2"/>
<dbReference type="Gene3D" id="3.40.630.30">
    <property type="match status" value="1"/>
</dbReference>
<organism evidence="2 3">
    <name type="scientific">Streptomyces viridochromogenes</name>
    <dbReference type="NCBI Taxonomy" id="1938"/>
    <lineage>
        <taxon>Bacteria</taxon>
        <taxon>Bacillati</taxon>
        <taxon>Actinomycetota</taxon>
        <taxon>Actinomycetes</taxon>
        <taxon>Kitasatosporales</taxon>
        <taxon>Streptomycetaceae</taxon>
        <taxon>Streptomyces</taxon>
    </lineage>
</organism>
<dbReference type="PROSITE" id="PS51729">
    <property type="entry name" value="GNAT_YJDJ"/>
    <property type="match status" value="1"/>
</dbReference>
<name>A0A0L8JEQ7_STRVR</name>
<accession>A0A0L8JEQ7</accession>
<reference evidence="2 3" key="1">
    <citation type="submission" date="2015-06" db="EMBL/GenBank/DDBJ databases">
        <authorList>
            <person name="Hoefler B.C."/>
            <person name="Straight P.D."/>
        </authorList>
    </citation>
    <scope>NUCLEOTIDE SEQUENCE [LARGE SCALE GENOMIC DNA]</scope>
    <source>
        <strain evidence="2 3">NRRL 3427</strain>
    </source>
</reference>
<dbReference type="InterPro" id="IPR016181">
    <property type="entry name" value="Acyl_CoA_acyltransferase"/>
</dbReference>
<evidence type="ECO:0000313" key="3">
    <source>
        <dbReference type="Proteomes" id="UP000037023"/>
    </source>
</evidence>
<dbReference type="PATRIC" id="fig|1938.6.peg.7052"/>
<dbReference type="Pfam" id="PF14542">
    <property type="entry name" value="Acetyltransf_CG"/>
    <property type="match status" value="1"/>
</dbReference>
<dbReference type="AlphaFoldDB" id="A0A0L8JEQ7"/>
<comment type="caution">
    <text evidence="2">The sequence shown here is derived from an EMBL/GenBank/DDBJ whole genome shotgun (WGS) entry which is preliminary data.</text>
</comment>
<dbReference type="PANTHER" id="PTHR31435:SF10">
    <property type="entry name" value="BSR4717 PROTEIN"/>
    <property type="match status" value="1"/>
</dbReference>
<dbReference type="CDD" id="cd04301">
    <property type="entry name" value="NAT_SF"/>
    <property type="match status" value="1"/>
</dbReference>
<dbReference type="RefSeq" id="WP_033206674.1">
    <property type="nucleotide sequence ID" value="NZ_LGUP01000383.1"/>
</dbReference>
<dbReference type="Proteomes" id="UP000037023">
    <property type="component" value="Unassembled WGS sequence"/>
</dbReference>
<proteinExistence type="predicted"/>
<dbReference type="InterPro" id="IPR045057">
    <property type="entry name" value="Gcn5-rel_NAT"/>
</dbReference>
<sequence length="105" mass="11655">MDSAKPEVTVTRVDEENRLEAYADGRLAGLVEYIPAKGLIAFVHTEVLPEREGQGIGSALAKASLEMVRKAGVKFLPVCPFIAAYADRHPEFEPWRYRPLSRVAD</sequence>
<protein>
    <recommendedName>
        <fullName evidence="1">N-acetyltransferase domain-containing protein</fullName>
    </recommendedName>
</protein>
<feature type="domain" description="N-acetyltransferase" evidence="1">
    <location>
        <begin position="11"/>
        <end position="97"/>
    </location>
</feature>
<dbReference type="PANTHER" id="PTHR31435">
    <property type="entry name" value="PROTEIN NATD1"/>
    <property type="match status" value="1"/>
</dbReference>
<gene>
    <name evidence="2" type="ORF">ADK34_32790</name>
</gene>
<dbReference type="SUPFAM" id="SSF55729">
    <property type="entry name" value="Acyl-CoA N-acyltransferases (Nat)"/>
    <property type="match status" value="1"/>
</dbReference>
<evidence type="ECO:0000259" key="1">
    <source>
        <dbReference type="PROSITE" id="PS51729"/>
    </source>
</evidence>
<dbReference type="InterPro" id="IPR031165">
    <property type="entry name" value="GNAT_YJDJ"/>
</dbReference>